<reference evidence="3" key="2">
    <citation type="submission" date="2020-10" db="UniProtKB">
        <authorList>
            <consortium name="WormBaseParasite"/>
        </authorList>
    </citation>
    <scope>IDENTIFICATION</scope>
</reference>
<feature type="transmembrane region" description="Helical" evidence="1">
    <location>
        <begin position="17"/>
        <end position="37"/>
    </location>
</feature>
<dbReference type="AlphaFoldDB" id="A0A7E4VWQ9"/>
<organism evidence="2 3">
    <name type="scientific">Panagrellus redivivus</name>
    <name type="common">Microworm</name>
    <dbReference type="NCBI Taxonomy" id="6233"/>
    <lineage>
        <taxon>Eukaryota</taxon>
        <taxon>Metazoa</taxon>
        <taxon>Ecdysozoa</taxon>
        <taxon>Nematoda</taxon>
        <taxon>Chromadorea</taxon>
        <taxon>Rhabditida</taxon>
        <taxon>Tylenchina</taxon>
        <taxon>Panagrolaimomorpha</taxon>
        <taxon>Panagrolaimoidea</taxon>
        <taxon>Panagrolaimidae</taxon>
        <taxon>Panagrellus</taxon>
    </lineage>
</organism>
<name>A0A7E4VWQ9_PANRE</name>
<keyword evidence="1" id="KW-0812">Transmembrane</keyword>
<sequence length="354" mass="39730">MPNCSSPAISPIFIENISFYTIMTNSVIMSILTYYIILTKSSLLGRFKYYLLYQTVCAQLLEITIVAVKPVVLTPYLGGFTGGILRNILTYDTFLISVWLGYCTAGTCIISAALSVIYRFFFIFQPHNRKYLENKYNFVVIFTGHIAAYCIFAYFILIDKVGQSALIPVALNNSGTALVEYFFEPGFAIFSEHEGIVRWLFKCIFYFILAISTAFLGSIVFAIVSFFVSHRSKITITRTTRSLLMTSLSQATLCVIFLNGPSMLVIGTWGWNVPNSNFAANIAMNLVSLYATFDRISTLCFVAPYRKFIISKLNGVIPCRSHPKIRVMLSGQVSWHGQIGGMAKVKHKKKDTGR</sequence>
<accession>A0A7E4VWQ9</accession>
<feature type="transmembrane region" description="Helical" evidence="1">
    <location>
        <begin position="136"/>
        <end position="157"/>
    </location>
</feature>
<dbReference type="WBParaSite" id="Pan_g4453.t1">
    <property type="protein sequence ID" value="Pan_g4453.t1"/>
    <property type="gene ID" value="Pan_g4453"/>
</dbReference>
<evidence type="ECO:0000313" key="2">
    <source>
        <dbReference type="Proteomes" id="UP000492821"/>
    </source>
</evidence>
<dbReference type="Pfam" id="PF10318">
    <property type="entry name" value="7TM_GPCR_Srh"/>
    <property type="match status" value="1"/>
</dbReference>
<feature type="transmembrane region" description="Helical" evidence="1">
    <location>
        <begin position="204"/>
        <end position="228"/>
    </location>
</feature>
<evidence type="ECO:0000313" key="3">
    <source>
        <dbReference type="WBParaSite" id="Pan_g4453.t1"/>
    </source>
</evidence>
<evidence type="ECO:0000256" key="1">
    <source>
        <dbReference type="SAM" id="Phobius"/>
    </source>
</evidence>
<feature type="transmembrane region" description="Helical" evidence="1">
    <location>
        <begin position="248"/>
        <end position="270"/>
    </location>
</feature>
<keyword evidence="1" id="KW-0472">Membrane</keyword>
<dbReference type="PANTHER" id="PTHR22941:SF307">
    <property type="entry name" value="SERPENTINE RECEPTOR, CLASS H"/>
    <property type="match status" value="1"/>
</dbReference>
<dbReference type="PANTHER" id="PTHR22941">
    <property type="entry name" value="SERPENTINE RECEPTOR"/>
    <property type="match status" value="1"/>
</dbReference>
<keyword evidence="2" id="KW-1185">Reference proteome</keyword>
<proteinExistence type="predicted"/>
<keyword evidence="1" id="KW-1133">Transmembrane helix</keyword>
<feature type="transmembrane region" description="Helical" evidence="1">
    <location>
        <begin position="282"/>
        <end position="303"/>
    </location>
</feature>
<dbReference type="InterPro" id="IPR053220">
    <property type="entry name" value="Nematode_rcpt-like_serp_H"/>
</dbReference>
<protein>
    <submittedName>
        <fullName evidence="3">Serpentine Receptor, class T</fullName>
    </submittedName>
</protein>
<feature type="transmembrane region" description="Helical" evidence="1">
    <location>
        <begin position="99"/>
        <end position="124"/>
    </location>
</feature>
<dbReference type="Proteomes" id="UP000492821">
    <property type="component" value="Unassembled WGS sequence"/>
</dbReference>
<reference evidence="2" key="1">
    <citation type="journal article" date="2013" name="Genetics">
        <title>The draft genome and transcriptome of Panagrellus redivivus are shaped by the harsh demands of a free-living lifestyle.</title>
        <authorList>
            <person name="Srinivasan J."/>
            <person name="Dillman A.R."/>
            <person name="Macchietto M.G."/>
            <person name="Heikkinen L."/>
            <person name="Lakso M."/>
            <person name="Fracchia K.M."/>
            <person name="Antoshechkin I."/>
            <person name="Mortazavi A."/>
            <person name="Wong G."/>
            <person name="Sternberg P.W."/>
        </authorList>
    </citation>
    <scope>NUCLEOTIDE SEQUENCE [LARGE SCALE GENOMIC DNA]</scope>
    <source>
        <strain evidence="2">MT8872</strain>
    </source>
</reference>
<dbReference type="InterPro" id="IPR019422">
    <property type="entry name" value="7TM_GPCR_serpentine_rcpt_Srh"/>
</dbReference>